<keyword evidence="1" id="KW-0472">Membrane</keyword>
<dbReference type="GeneID" id="115748957"/>
<gene>
    <name evidence="3" type="primary">LOC115748957</name>
</gene>
<feature type="transmembrane region" description="Helical" evidence="1">
    <location>
        <begin position="59"/>
        <end position="81"/>
    </location>
</feature>
<reference evidence="2" key="1">
    <citation type="submission" date="2025-05" db="UniProtKB">
        <authorList>
            <consortium name="RefSeq"/>
        </authorList>
    </citation>
    <scope>NUCLEOTIDE SEQUENCE [LARGE SCALE GENOMIC DNA]</scope>
</reference>
<proteinExistence type="predicted"/>
<sequence>MGWLIKEKRGPAWKHGWTQQSIASISPPPMPVIALLSIVLLLLWLSFRINYTRQMERTVVSLKLLLLLLPLLLVVLVRWVAANSGRLVIPLPDADHDAMHRASRTPWGIALLVGLVLVLLSYQSNLRSQWSPWWSSYYHL</sequence>
<evidence type="ECO:0000256" key="1">
    <source>
        <dbReference type="SAM" id="Phobius"/>
    </source>
</evidence>
<evidence type="ECO:0000313" key="3">
    <source>
        <dbReference type="RefSeq" id="XP_030541482.1"/>
    </source>
</evidence>
<evidence type="ECO:0000313" key="2">
    <source>
        <dbReference type="Proteomes" id="UP000827889"/>
    </source>
</evidence>
<feature type="transmembrane region" description="Helical" evidence="1">
    <location>
        <begin position="105"/>
        <end position="122"/>
    </location>
</feature>
<protein>
    <submittedName>
        <fullName evidence="3">Uncharacterized protein LOC115748957</fullName>
    </submittedName>
</protein>
<keyword evidence="2" id="KW-1185">Reference proteome</keyword>
<dbReference type="AlphaFoldDB" id="A0A8B8Q552"/>
<dbReference type="Proteomes" id="UP000827889">
    <property type="component" value="Chromosome 2"/>
</dbReference>
<feature type="transmembrane region" description="Helical" evidence="1">
    <location>
        <begin position="30"/>
        <end position="47"/>
    </location>
</feature>
<name>A0A8B8Q552_9MYRT</name>
<keyword evidence="1" id="KW-0812">Transmembrane</keyword>
<dbReference type="PANTHER" id="PTHR33306">
    <property type="entry name" value="EXPRESSED PROTEIN-RELATED-RELATED"/>
    <property type="match status" value="1"/>
</dbReference>
<organism evidence="2 3">
    <name type="scientific">Rhodamnia argentea</name>
    <dbReference type="NCBI Taxonomy" id="178133"/>
    <lineage>
        <taxon>Eukaryota</taxon>
        <taxon>Viridiplantae</taxon>
        <taxon>Streptophyta</taxon>
        <taxon>Embryophyta</taxon>
        <taxon>Tracheophyta</taxon>
        <taxon>Spermatophyta</taxon>
        <taxon>Magnoliopsida</taxon>
        <taxon>eudicotyledons</taxon>
        <taxon>Gunneridae</taxon>
        <taxon>Pentapetalae</taxon>
        <taxon>rosids</taxon>
        <taxon>malvids</taxon>
        <taxon>Myrtales</taxon>
        <taxon>Myrtaceae</taxon>
        <taxon>Myrtoideae</taxon>
        <taxon>Myrteae</taxon>
        <taxon>Australasian group</taxon>
        <taxon>Rhodamnia</taxon>
    </lineage>
</organism>
<keyword evidence="1" id="KW-1133">Transmembrane helix</keyword>
<accession>A0A8B8Q552</accession>
<dbReference type="KEGG" id="rarg:115748957"/>
<dbReference type="PANTHER" id="PTHR33306:SF40">
    <property type="entry name" value="EXPRESSED PROTEIN"/>
    <property type="match status" value="1"/>
</dbReference>
<reference evidence="3" key="2">
    <citation type="submission" date="2025-08" db="UniProtKB">
        <authorList>
            <consortium name="RefSeq"/>
        </authorList>
    </citation>
    <scope>IDENTIFICATION</scope>
    <source>
        <tissue evidence="3">Leaf</tissue>
    </source>
</reference>
<dbReference type="OrthoDB" id="1935034at2759"/>
<dbReference type="RefSeq" id="XP_030541482.1">
    <property type="nucleotide sequence ID" value="XM_030685622.1"/>
</dbReference>